<dbReference type="CDD" id="cd02440">
    <property type="entry name" value="AdoMet_MTases"/>
    <property type="match status" value="1"/>
</dbReference>
<name>A0A2A2GD28_9BACT</name>
<dbReference type="OrthoDB" id="9805585at2"/>
<evidence type="ECO:0000313" key="2">
    <source>
        <dbReference type="Proteomes" id="UP000218831"/>
    </source>
</evidence>
<gene>
    <name evidence="1" type="ORF">CK503_03525</name>
</gene>
<organism evidence="1 2">
    <name type="scientific">Fodinibius salipaludis</name>
    <dbReference type="NCBI Taxonomy" id="2032627"/>
    <lineage>
        <taxon>Bacteria</taxon>
        <taxon>Pseudomonadati</taxon>
        <taxon>Balneolota</taxon>
        <taxon>Balneolia</taxon>
        <taxon>Balneolales</taxon>
        <taxon>Balneolaceae</taxon>
        <taxon>Fodinibius</taxon>
    </lineage>
</organism>
<evidence type="ECO:0000313" key="1">
    <source>
        <dbReference type="EMBL" id="PAU95278.1"/>
    </source>
</evidence>
<dbReference type="RefSeq" id="WP_095605404.1">
    <property type="nucleotide sequence ID" value="NZ_NSKE01000002.1"/>
</dbReference>
<keyword evidence="2" id="KW-1185">Reference proteome</keyword>
<dbReference type="SUPFAM" id="SSF53335">
    <property type="entry name" value="S-adenosyl-L-methionine-dependent methyltransferases"/>
    <property type="match status" value="1"/>
</dbReference>
<dbReference type="EMBL" id="NSKE01000002">
    <property type="protein sequence ID" value="PAU95278.1"/>
    <property type="molecule type" value="Genomic_DNA"/>
</dbReference>
<dbReference type="Gene3D" id="3.40.50.150">
    <property type="entry name" value="Vaccinia Virus protein VP39"/>
    <property type="match status" value="1"/>
</dbReference>
<dbReference type="Proteomes" id="UP000218831">
    <property type="component" value="Unassembled WGS sequence"/>
</dbReference>
<comment type="caution">
    <text evidence="1">The sequence shown here is derived from an EMBL/GenBank/DDBJ whole genome shotgun (WGS) entry which is preliminary data.</text>
</comment>
<dbReference type="AlphaFoldDB" id="A0A2A2GD28"/>
<proteinExistence type="predicted"/>
<reference evidence="1 2" key="1">
    <citation type="submission" date="2017-08" db="EMBL/GenBank/DDBJ databases">
        <title>Aliifodinibius alkalisoli sp. nov., isolated from saline alkaline soil.</title>
        <authorList>
            <person name="Liu D."/>
            <person name="Zhang G."/>
        </authorList>
    </citation>
    <scope>NUCLEOTIDE SEQUENCE [LARGE SCALE GENOMIC DNA]</scope>
    <source>
        <strain evidence="1 2">WN023</strain>
    </source>
</reference>
<dbReference type="InterPro" id="IPR029063">
    <property type="entry name" value="SAM-dependent_MTases_sf"/>
</dbReference>
<accession>A0A2A2GD28</accession>
<sequence>MSTLAYLKSFFKDKDVASVTPTSRFCVHTVCQPIDFSQDITIVEYGAGAGVFAHYLLDQMTSNSQLYLFETNEILFKKLQQIEDPRTMFYDQSVEYVTEWLPEDIIGQVDFIISGIPFSFLDAEVKSSVLDQSFKLLRDGGEFLAYQTSGHLEDPLRDTFGNVKTSWEWRNIPPMTVYEAVKR</sequence>
<protein>
    <recommendedName>
        <fullName evidence="3">Methyltransferase domain-containing protein</fullName>
    </recommendedName>
</protein>
<evidence type="ECO:0008006" key="3">
    <source>
        <dbReference type="Google" id="ProtNLM"/>
    </source>
</evidence>